<dbReference type="GO" id="GO:0006396">
    <property type="term" value="P:RNA processing"/>
    <property type="evidence" value="ECO:0007669"/>
    <property type="project" value="InterPro"/>
</dbReference>
<keyword evidence="3" id="KW-1185">Reference proteome</keyword>
<organism evidence="2 3">
    <name type="scientific">Corynespora cassiicola Philippines</name>
    <dbReference type="NCBI Taxonomy" id="1448308"/>
    <lineage>
        <taxon>Eukaryota</taxon>
        <taxon>Fungi</taxon>
        <taxon>Dikarya</taxon>
        <taxon>Ascomycota</taxon>
        <taxon>Pezizomycotina</taxon>
        <taxon>Dothideomycetes</taxon>
        <taxon>Pleosporomycetidae</taxon>
        <taxon>Pleosporales</taxon>
        <taxon>Corynesporascaceae</taxon>
        <taxon>Corynespora</taxon>
    </lineage>
</organism>
<dbReference type="AlphaFoldDB" id="A0A2T2NLX4"/>
<dbReference type="Pfam" id="PF14622">
    <property type="entry name" value="Ribonucleas_3_3"/>
    <property type="match status" value="1"/>
</dbReference>
<evidence type="ECO:0000259" key="1">
    <source>
        <dbReference type="PROSITE" id="PS50142"/>
    </source>
</evidence>
<feature type="domain" description="RNase III" evidence="1">
    <location>
        <begin position="8"/>
        <end position="141"/>
    </location>
</feature>
<dbReference type="PROSITE" id="PS50142">
    <property type="entry name" value="RNASE_3_2"/>
    <property type="match status" value="1"/>
</dbReference>
<dbReference type="SUPFAM" id="SSF69065">
    <property type="entry name" value="RNase III domain-like"/>
    <property type="match status" value="1"/>
</dbReference>
<evidence type="ECO:0000313" key="3">
    <source>
        <dbReference type="Proteomes" id="UP000240883"/>
    </source>
</evidence>
<dbReference type="CDD" id="cd00593">
    <property type="entry name" value="RIBOc"/>
    <property type="match status" value="1"/>
</dbReference>
<dbReference type="InterPro" id="IPR000999">
    <property type="entry name" value="RNase_III_dom"/>
</dbReference>
<dbReference type="Proteomes" id="UP000240883">
    <property type="component" value="Unassembled WGS sequence"/>
</dbReference>
<accession>A0A2T2NLX4</accession>
<proteinExistence type="predicted"/>
<dbReference type="Gene3D" id="1.10.1520.10">
    <property type="entry name" value="Ribonuclease III domain"/>
    <property type="match status" value="1"/>
</dbReference>
<dbReference type="GO" id="GO:0004525">
    <property type="term" value="F:ribonuclease III activity"/>
    <property type="evidence" value="ECO:0007669"/>
    <property type="project" value="InterPro"/>
</dbReference>
<gene>
    <name evidence="2" type="ORF">BS50DRAFT_410845</name>
</gene>
<dbReference type="OrthoDB" id="67027at2759"/>
<dbReference type="STRING" id="1448308.A0A2T2NLX4"/>
<evidence type="ECO:0000313" key="2">
    <source>
        <dbReference type="EMBL" id="PSN66266.1"/>
    </source>
</evidence>
<dbReference type="InterPro" id="IPR036389">
    <property type="entry name" value="RNase_III_sf"/>
</dbReference>
<dbReference type="SMART" id="SM00535">
    <property type="entry name" value="RIBOc"/>
    <property type="match status" value="1"/>
</dbReference>
<name>A0A2T2NLX4_CORCC</name>
<reference evidence="2 3" key="1">
    <citation type="journal article" date="2018" name="Front. Microbiol.">
        <title>Genome-Wide Analysis of Corynespora cassiicola Leaf Fall Disease Putative Effectors.</title>
        <authorList>
            <person name="Lopez D."/>
            <person name="Ribeiro S."/>
            <person name="Label P."/>
            <person name="Fumanal B."/>
            <person name="Venisse J.S."/>
            <person name="Kohler A."/>
            <person name="de Oliveira R.R."/>
            <person name="Labutti K."/>
            <person name="Lipzen A."/>
            <person name="Lail K."/>
            <person name="Bauer D."/>
            <person name="Ohm R.A."/>
            <person name="Barry K.W."/>
            <person name="Spatafora J."/>
            <person name="Grigoriev I.V."/>
            <person name="Martin F.M."/>
            <person name="Pujade-Renaud V."/>
        </authorList>
    </citation>
    <scope>NUCLEOTIDE SEQUENCE [LARGE SCALE GENOMIC DNA]</scope>
    <source>
        <strain evidence="2 3">Philippines</strain>
    </source>
</reference>
<protein>
    <submittedName>
        <fullName evidence="2">Ribonuclease III</fullName>
    </submittedName>
</protein>
<sequence>MNFDDVKVTEADQRLGGIFKDKRICAEALQMRGPVSLMVVSGAYQKIESNKRLSILGDAVLTNSLCNIWYASQDNKGRPQPPHVWTTIRDKLLGNDSLARRGKIIGIQDCIIMSDGTPVPSDSMIAITLKALVGGVYRDGGQEAVDKVISTLGLDKHDALMPDSH</sequence>
<dbReference type="EMBL" id="KZ678136">
    <property type="protein sequence ID" value="PSN66266.1"/>
    <property type="molecule type" value="Genomic_DNA"/>
</dbReference>